<keyword evidence="2" id="KW-0418">Kinase</keyword>
<reference evidence="2 3" key="1">
    <citation type="journal article" date="2016" name="Genome Biol. Evol.">
        <title>Divergent and convergent evolution of fungal pathogenicity.</title>
        <authorList>
            <person name="Shang Y."/>
            <person name="Xiao G."/>
            <person name="Zheng P."/>
            <person name="Cen K."/>
            <person name="Zhan S."/>
            <person name="Wang C."/>
        </authorList>
    </citation>
    <scope>NUCLEOTIDE SEQUENCE [LARGE SCALE GENOMIC DNA]</scope>
    <source>
        <strain evidence="2 3">RCEF 1005</strain>
    </source>
</reference>
<dbReference type="GO" id="GO:0006646">
    <property type="term" value="P:phosphatidylethanolamine biosynthetic process"/>
    <property type="evidence" value="ECO:0007669"/>
    <property type="project" value="TreeGrafter"/>
</dbReference>
<name>A0A168F345_CORDF</name>
<dbReference type="GO" id="GO:0004305">
    <property type="term" value="F:ethanolamine kinase activity"/>
    <property type="evidence" value="ECO:0007669"/>
    <property type="project" value="TreeGrafter"/>
</dbReference>
<evidence type="ECO:0000256" key="1">
    <source>
        <dbReference type="ARBA" id="ARBA00038211"/>
    </source>
</evidence>
<dbReference type="PANTHER" id="PTHR22603">
    <property type="entry name" value="CHOLINE/ETHANOALAMINE KINASE"/>
    <property type="match status" value="1"/>
</dbReference>
<organism evidence="2 3">
    <name type="scientific">Akanthomyces lecanii RCEF 1005</name>
    <dbReference type="NCBI Taxonomy" id="1081108"/>
    <lineage>
        <taxon>Eukaryota</taxon>
        <taxon>Fungi</taxon>
        <taxon>Dikarya</taxon>
        <taxon>Ascomycota</taxon>
        <taxon>Pezizomycotina</taxon>
        <taxon>Sordariomycetes</taxon>
        <taxon>Hypocreomycetidae</taxon>
        <taxon>Hypocreales</taxon>
        <taxon>Cordycipitaceae</taxon>
        <taxon>Akanthomyces</taxon>
        <taxon>Cordyceps confragosa</taxon>
    </lineage>
</organism>
<dbReference type="Proteomes" id="UP000076881">
    <property type="component" value="Unassembled WGS sequence"/>
</dbReference>
<dbReference type="GO" id="GO:0004103">
    <property type="term" value="F:choline kinase activity"/>
    <property type="evidence" value="ECO:0007669"/>
    <property type="project" value="TreeGrafter"/>
</dbReference>
<dbReference type="SUPFAM" id="SSF56112">
    <property type="entry name" value="Protein kinase-like (PK-like)"/>
    <property type="match status" value="1"/>
</dbReference>
<dbReference type="Pfam" id="PF01633">
    <property type="entry name" value="Choline_kinase"/>
    <property type="match status" value="1"/>
</dbReference>
<comment type="caution">
    <text evidence="2">The sequence shown here is derived from an EMBL/GenBank/DDBJ whole genome shotgun (WGS) entry which is preliminary data.</text>
</comment>
<dbReference type="Gene3D" id="3.90.1200.10">
    <property type="match status" value="1"/>
</dbReference>
<proteinExistence type="inferred from homology"/>
<dbReference type="OrthoDB" id="3649325at2759"/>
<keyword evidence="2" id="KW-0808">Transferase</keyword>
<keyword evidence="3" id="KW-1185">Reference proteome</keyword>
<dbReference type="GO" id="GO:0005737">
    <property type="term" value="C:cytoplasm"/>
    <property type="evidence" value="ECO:0007669"/>
    <property type="project" value="TreeGrafter"/>
</dbReference>
<evidence type="ECO:0000313" key="3">
    <source>
        <dbReference type="Proteomes" id="UP000076881"/>
    </source>
</evidence>
<protein>
    <submittedName>
        <fullName evidence="2">Choline/ethanolamine kinase</fullName>
    </submittedName>
</protein>
<dbReference type="InterPro" id="IPR011009">
    <property type="entry name" value="Kinase-like_dom_sf"/>
</dbReference>
<comment type="similarity">
    <text evidence="1">Belongs to the choline/ethanolamine kinase family.</text>
</comment>
<evidence type="ECO:0000313" key="2">
    <source>
        <dbReference type="EMBL" id="OAA74596.1"/>
    </source>
</evidence>
<gene>
    <name evidence="2" type="ORF">LEL_08177</name>
</gene>
<dbReference type="AlphaFoldDB" id="A0A168F345"/>
<accession>A0A168F345</accession>
<dbReference type="PANTHER" id="PTHR22603:SF93">
    <property type="entry name" value="RE24176P"/>
    <property type="match status" value="1"/>
</dbReference>
<sequence length="377" mass="42095">MATLKHIPICLQEDKCPSNLMLRDIIGAFLTKEWPLVEPDALTIDYHTCFANVNCHVQRPKPTASAPEEPLKVFVKLHRASSEVKIFKHLMPTKHAEAVLCHEYAQTGRGALMYGFFQTKDGTFGRIDEFLDARIMLPEDAEDAVLRSEVAEAFASFHSMNHSLELQPVDSFYAAIMGGLGTLQGSDKLKSIGKAGGVDVDRLVDYDFATRVGKIADKLASMGAKTGLCINDVAYMNVLVKNGPLKIGESRVVLIDFEFALHNYRAFDIAAHFAEKTFTWSEEESKEAERRKYTDDEKRLFCEAYARRWNQSTGGADTAEQVFLEAQHGSMLSIAWNVYNMLCVVEDQGEKGSCNLSGLNNLLEEFEAQFTQLGLND</sequence>
<dbReference type="STRING" id="1081108.A0A168F345"/>
<dbReference type="EMBL" id="AZHF01000006">
    <property type="protein sequence ID" value="OAA74596.1"/>
    <property type="molecule type" value="Genomic_DNA"/>
</dbReference>
<dbReference type="Gene3D" id="3.30.200.20">
    <property type="entry name" value="Phosphorylase Kinase, domain 1"/>
    <property type="match status" value="1"/>
</dbReference>